<evidence type="ECO:0000313" key="3">
    <source>
        <dbReference type="Proteomes" id="UP000007148"/>
    </source>
</evidence>
<proteinExistence type="predicted"/>
<dbReference type="AlphaFoldDB" id="G4TGC5"/>
<name>G4TGC5_SERID</name>
<dbReference type="InParanoid" id="G4TGC5"/>
<sequence>MRLSLLLPGLLFALAVASELSLKSSYHQTLRTMRLKRVSNCYGPARKNHVIWMTRICQYESRRTRIVTYLTHDARPALATTSGSLYVDRSAHDSPVSRVISIDVGSLSRLGLLLSLPPTPANPMPSNVVPLPTTGSEIMLT</sequence>
<dbReference type="HOGENOM" id="CLU_1826010_0_0_1"/>
<evidence type="ECO:0000256" key="1">
    <source>
        <dbReference type="SAM" id="SignalP"/>
    </source>
</evidence>
<organism evidence="2 3">
    <name type="scientific">Serendipita indica (strain DSM 11827)</name>
    <name type="common">Root endophyte fungus</name>
    <name type="synonym">Piriformospora indica</name>
    <dbReference type="NCBI Taxonomy" id="1109443"/>
    <lineage>
        <taxon>Eukaryota</taxon>
        <taxon>Fungi</taxon>
        <taxon>Dikarya</taxon>
        <taxon>Basidiomycota</taxon>
        <taxon>Agaricomycotina</taxon>
        <taxon>Agaricomycetes</taxon>
        <taxon>Sebacinales</taxon>
        <taxon>Serendipitaceae</taxon>
        <taxon>Serendipita</taxon>
    </lineage>
</organism>
<evidence type="ECO:0000313" key="2">
    <source>
        <dbReference type="EMBL" id="CCA70352.1"/>
    </source>
</evidence>
<gene>
    <name evidence="2" type="ORF">PIIN_04291</name>
</gene>
<feature type="chain" id="PRO_5003469086" evidence="1">
    <location>
        <begin position="18"/>
        <end position="141"/>
    </location>
</feature>
<reference evidence="2 3" key="1">
    <citation type="journal article" date="2011" name="PLoS Pathog.">
        <title>Endophytic Life Strategies Decoded by Genome and Transcriptome Analyses of the Mutualistic Root Symbiont Piriformospora indica.</title>
        <authorList>
            <person name="Zuccaro A."/>
            <person name="Lahrmann U."/>
            <person name="Guldener U."/>
            <person name="Langen G."/>
            <person name="Pfiffi S."/>
            <person name="Biedenkopf D."/>
            <person name="Wong P."/>
            <person name="Samans B."/>
            <person name="Grimm C."/>
            <person name="Basiewicz M."/>
            <person name="Murat C."/>
            <person name="Martin F."/>
            <person name="Kogel K.H."/>
        </authorList>
    </citation>
    <scope>NUCLEOTIDE SEQUENCE [LARGE SCALE GENOMIC DNA]</scope>
    <source>
        <strain evidence="2 3">DSM 11827</strain>
    </source>
</reference>
<protein>
    <submittedName>
        <fullName evidence="2">Uncharacterized protein</fullName>
    </submittedName>
</protein>
<keyword evidence="1" id="KW-0732">Signal</keyword>
<comment type="caution">
    <text evidence="2">The sequence shown here is derived from an EMBL/GenBank/DDBJ whole genome shotgun (WGS) entry which is preliminary data.</text>
</comment>
<keyword evidence="3" id="KW-1185">Reference proteome</keyword>
<dbReference type="Proteomes" id="UP000007148">
    <property type="component" value="Unassembled WGS sequence"/>
</dbReference>
<dbReference type="EMBL" id="CAFZ01000080">
    <property type="protein sequence ID" value="CCA70352.1"/>
    <property type="molecule type" value="Genomic_DNA"/>
</dbReference>
<accession>G4TGC5</accession>
<feature type="signal peptide" evidence="1">
    <location>
        <begin position="1"/>
        <end position="17"/>
    </location>
</feature>